<dbReference type="InterPro" id="IPR010390">
    <property type="entry name" value="ABC-2_transporter-like"/>
</dbReference>
<keyword evidence="1" id="KW-0472">Membrane</keyword>
<protein>
    <submittedName>
        <fullName evidence="2">ABC-2 type transport system permease protein</fullName>
    </submittedName>
</protein>
<feature type="transmembrane region" description="Helical" evidence="1">
    <location>
        <begin position="235"/>
        <end position="253"/>
    </location>
</feature>
<keyword evidence="1" id="KW-0812">Transmembrane</keyword>
<dbReference type="OrthoDB" id="62003at2"/>
<keyword evidence="3" id="KW-1185">Reference proteome</keyword>
<proteinExistence type="predicted"/>
<dbReference type="Pfam" id="PF06182">
    <property type="entry name" value="ABC2_membrane_6"/>
    <property type="match status" value="1"/>
</dbReference>
<feature type="transmembrane region" description="Helical" evidence="1">
    <location>
        <begin position="17"/>
        <end position="40"/>
    </location>
</feature>
<reference evidence="2 3" key="1">
    <citation type="submission" date="2016-10" db="EMBL/GenBank/DDBJ databases">
        <authorList>
            <person name="de Groot N.N."/>
        </authorList>
    </citation>
    <scope>NUCLEOTIDE SEQUENCE [LARGE SCALE GENOMIC DNA]</scope>
    <source>
        <strain evidence="2 3">CGMCC 1.11156</strain>
    </source>
</reference>
<evidence type="ECO:0000313" key="3">
    <source>
        <dbReference type="Proteomes" id="UP000198649"/>
    </source>
</evidence>
<dbReference type="PANTHER" id="PTHR36832:SF2">
    <property type="entry name" value="INTEGRAL MEMBRANE PROTEIN"/>
    <property type="match status" value="1"/>
</dbReference>
<sequence length="265" mass="28417">MLHTAVASRSFRRYSTYVGATLAGIFTNSVFGAIMCFVYIEVWAANPDAGGYDVTDAVTYVWLGQAMIMTVAVWGGGSPDDLAARIKSGDVVIDFYRPVGILGWYLAADLGRAAYHLLTRGLAPTLVGGLLFDLRYPADALTWLLFAIAVPLAVVVSFALRMLASLTAFWLLDDVGPRTLLGFAALFFSGLTVPLVLLPSLLRDVALALPWATFLQVPADIWLGKTTGLEVLGAYAFIVAWAVVLLGACALVLQRAERRVVVQGG</sequence>
<dbReference type="RefSeq" id="WP_091114434.1">
    <property type="nucleotide sequence ID" value="NZ_BKAF01000013.1"/>
</dbReference>
<organism evidence="2 3">
    <name type="scientific">Nocardioides psychrotolerans</name>
    <dbReference type="NCBI Taxonomy" id="1005945"/>
    <lineage>
        <taxon>Bacteria</taxon>
        <taxon>Bacillati</taxon>
        <taxon>Actinomycetota</taxon>
        <taxon>Actinomycetes</taxon>
        <taxon>Propionibacteriales</taxon>
        <taxon>Nocardioidaceae</taxon>
        <taxon>Nocardioides</taxon>
    </lineage>
</organism>
<evidence type="ECO:0000256" key="1">
    <source>
        <dbReference type="SAM" id="Phobius"/>
    </source>
</evidence>
<feature type="transmembrane region" description="Helical" evidence="1">
    <location>
        <begin position="141"/>
        <end position="160"/>
    </location>
</feature>
<name>A0A1I3JW25_9ACTN</name>
<keyword evidence="1" id="KW-1133">Transmembrane helix</keyword>
<dbReference type="Proteomes" id="UP000198649">
    <property type="component" value="Unassembled WGS sequence"/>
</dbReference>
<feature type="transmembrane region" description="Helical" evidence="1">
    <location>
        <begin position="60"/>
        <end position="77"/>
    </location>
</feature>
<feature type="transmembrane region" description="Helical" evidence="1">
    <location>
        <begin position="180"/>
        <end position="198"/>
    </location>
</feature>
<dbReference type="AlphaFoldDB" id="A0A1I3JW25"/>
<dbReference type="PANTHER" id="PTHR36832">
    <property type="entry name" value="SLR1174 PROTEIN-RELATED"/>
    <property type="match status" value="1"/>
</dbReference>
<gene>
    <name evidence="2" type="ORF">SAMN05216561_11150</name>
</gene>
<accession>A0A1I3JW25</accession>
<dbReference type="STRING" id="1005945.SAMN05216561_11150"/>
<evidence type="ECO:0000313" key="2">
    <source>
        <dbReference type="EMBL" id="SFI64477.1"/>
    </source>
</evidence>
<dbReference type="EMBL" id="FOQG01000011">
    <property type="protein sequence ID" value="SFI64477.1"/>
    <property type="molecule type" value="Genomic_DNA"/>
</dbReference>